<evidence type="ECO:0000256" key="1">
    <source>
        <dbReference type="SAM" id="SignalP"/>
    </source>
</evidence>
<keyword evidence="3" id="KW-1185">Reference proteome</keyword>
<reference evidence="2 3" key="1">
    <citation type="submission" date="2016-10" db="EMBL/GenBank/DDBJ databases">
        <authorList>
            <person name="de Groot N.N."/>
        </authorList>
    </citation>
    <scope>NUCLEOTIDE SEQUENCE [LARGE SCALE GENOMIC DNA]</scope>
    <source>
        <strain evidence="2 3">DSM 6793</strain>
    </source>
</reference>
<sequence length="1033" mass="111134">MKKQYRLLLFLLLTYSSTALSQNIGKVWYFGQYAGMNFSTTPPTPLVGAMVANKGCATLTNSVDNTIIAYTDGKTLYNKNHQIALNGSSLNGDGQASNSSYFLPYPNKPNTAILFTVDAWGVYQNVNPNSKGLCYSIVKVDSSTGLAYVVSGQKNILLKKPTSEKLAVTKHANGIDYWVVTHGAASTNNENRKYFAYLVTNAGVSPTPVVSTVGGIHNNPIGELNISPNGQKVCATTFYSNWAELLNFNNSTGVVSNPVHFTIPRCLGVEFSPNSQYVYITETGPNDPNSIRQINIATNNMVSIANITGAYTYSQMATAPDGNIYVANSGSTFLGKITNPNNANATYIKNGLALAPTGVTSRLSVPYATEMPITMCIATQTTDTICHGASVTLADSINGQSVTWTFNPPLQSPDNFVNNVLTLYNATSSIKNTVCSASNIPCANTRQISVYPEIAKKPTKNIAVCSNQSINIGTNANANYSYQWSPVNNLNNPNISNPTVSISNTGNSVLVQKYYLTRTLVSTGCSVVDTVAVSVAPNVVFQDTNICHGASVTLADSINGQSVVWTFNPPLQSPDNFVNNVLTLYNATSSIKNTVCSASNIPCSDSLQVGVYPKLQPNATALFQTCSNQSINIGTNANANYSYQWSPVNNLNNPNISNPTVSISNTGNSVLVQKYYLTRTLVSTGCSVVDTVAVSVAPNVVFQDTNICHGASVTLADSINGESVTWAFSPPLQAPDNFTNNVLTLYNATGSIKNTVCSASNIPCSDSLQVGVYPKLQSNATALFQTCSNQSINIGTNANANYSYQWLPANNLTNPNISNPTVKISNTGNSVLVQKYYLTRTVLATGCKVVDTVVVSIPPSVALKDTNICTGASVTLADSLNGQSVVWTFNPPLQAPDNFTNNVLTLYNESYVTKKINYSASNISCAATATVSVDKIAIDANGHLICSELFIPNIITKNGDGKNDFLKIEGLNLFKTNKLQIYNRWGKKMYEQTDYNSDWNGESFMSGTYFYLLELTTYTGQTLSYKGWIDVME</sequence>
<accession>A0A1I1KK94</accession>
<dbReference type="Pfam" id="PF13585">
    <property type="entry name" value="CHU_C"/>
    <property type="match status" value="1"/>
</dbReference>
<proteinExistence type="predicted"/>
<protein>
    <submittedName>
        <fullName evidence="2">Gliding motility-associated C-terminal domain-containing protein</fullName>
    </submittedName>
</protein>
<keyword evidence="1" id="KW-0732">Signal</keyword>
<feature type="chain" id="PRO_5011492453" evidence="1">
    <location>
        <begin position="22"/>
        <end position="1033"/>
    </location>
</feature>
<evidence type="ECO:0000313" key="2">
    <source>
        <dbReference type="EMBL" id="SFC61189.1"/>
    </source>
</evidence>
<dbReference type="SUPFAM" id="SSF75011">
    <property type="entry name" value="3-carboxy-cis,cis-mucoante lactonizing enzyme"/>
    <property type="match status" value="1"/>
</dbReference>
<name>A0A1I1KK94_9BACT</name>
<dbReference type="EMBL" id="FOLE01000007">
    <property type="protein sequence ID" value="SFC61189.1"/>
    <property type="molecule type" value="Genomic_DNA"/>
</dbReference>
<evidence type="ECO:0000313" key="3">
    <source>
        <dbReference type="Proteomes" id="UP000199514"/>
    </source>
</evidence>
<dbReference type="NCBIfam" id="TIGR04131">
    <property type="entry name" value="Bac_Flav_CTERM"/>
    <property type="match status" value="1"/>
</dbReference>
<dbReference type="OrthoDB" id="9765926at2"/>
<dbReference type="InterPro" id="IPR026341">
    <property type="entry name" value="T9SS_type_B"/>
</dbReference>
<organism evidence="2 3">
    <name type="scientific">Flexibacter flexilis DSM 6793</name>
    <dbReference type="NCBI Taxonomy" id="927664"/>
    <lineage>
        <taxon>Bacteria</taxon>
        <taxon>Pseudomonadati</taxon>
        <taxon>Bacteroidota</taxon>
        <taxon>Cytophagia</taxon>
        <taxon>Cytophagales</taxon>
        <taxon>Flexibacteraceae</taxon>
        <taxon>Flexibacter</taxon>
    </lineage>
</organism>
<feature type="signal peptide" evidence="1">
    <location>
        <begin position="1"/>
        <end position="21"/>
    </location>
</feature>
<gene>
    <name evidence="2" type="ORF">SAMN05421780_107102</name>
</gene>
<dbReference type="STRING" id="927664.SAMN05421780_107102"/>
<dbReference type="AlphaFoldDB" id="A0A1I1KK94"/>
<dbReference type="Proteomes" id="UP000199514">
    <property type="component" value="Unassembled WGS sequence"/>
</dbReference>